<name>A0A940YIK6_9BURK</name>
<evidence type="ECO:0000313" key="6">
    <source>
        <dbReference type="Proteomes" id="UP000678374"/>
    </source>
</evidence>
<dbReference type="InterPro" id="IPR013022">
    <property type="entry name" value="Xyl_isomerase-like_TIM-brl"/>
</dbReference>
<dbReference type="InterPro" id="IPR050417">
    <property type="entry name" value="Sugar_Epim/Isomerase"/>
</dbReference>
<comment type="caution">
    <text evidence="5">The sequence shown here is derived from an EMBL/GenBank/DDBJ whole genome shotgun (WGS) entry which is preliminary data.</text>
</comment>
<dbReference type="EMBL" id="JAGQDE010000019">
    <property type="protein sequence ID" value="MBQ0960918.1"/>
    <property type="molecule type" value="Genomic_DNA"/>
</dbReference>
<dbReference type="InterPro" id="IPR026040">
    <property type="entry name" value="HyI-like"/>
</dbReference>
<evidence type="ECO:0000256" key="2">
    <source>
        <dbReference type="PIRNR" id="PIRNR006241"/>
    </source>
</evidence>
<dbReference type="InterPro" id="IPR036237">
    <property type="entry name" value="Xyl_isomerase-like_sf"/>
</dbReference>
<dbReference type="SUPFAM" id="SSF51658">
    <property type="entry name" value="Xylose isomerase-like"/>
    <property type="match status" value="1"/>
</dbReference>
<dbReference type="AlphaFoldDB" id="A0A940YIK6"/>
<keyword evidence="6" id="KW-1185">Reference proteome</keyword>
<dbReference type="RefSeq" id="WP_210803592.1">
    <property type="nucleotide sequence ID" value="NZ_JAGQDE010000019.1"/>
</dbReference>
<proteinExistence type="inferred from homology"/>
<feature type="active site" description="Proton donor/acceptor" evidence="3">
    <location>
        <position position="243"/>
    </location>
</feature>
<feature type="domain" description="Xylose isomerase-like TIM barrel" evidence="4">
    <location>
        <begin position="22"/>
        <end position="258"/>
    </location>
</feature>
<dbReference type="PANTHER" id="PTHR43489">
    <property type="entry name" value="ISOMERASE"/>
    <property type="match status" value="1"/>
</dbReference>
<reference evidence="5" key="1">
    <citation type="submission" date="2021-04" db="EMBL/GenBank/DDBJ databases">
        <title>The genome sequence of Ideonella sp. 4Y11.</title>
        <authorList>
            <person name="Liu Y."/>
        </authorList>
    </citation>
    <scope>NUCLEOTIDE SEQUENCE</scope>
    <source>
        <strain evidence="5">4Y11</strain>
    </source>
</reference>
<dbReference type="Gene3D" id="3.20.20.150">
    <property type="entry name" value="Divalent-metal-dependent TIM barrel enzymes"/>
    <property type="match status" value="1"/>
</dbReference>
<dbReference type="PIRSF" id="PIRSF006241">
    <property type="entry name" value="HyI"/>
    <property type="match status" value="1"/>
</dbReference>
<evidence type="ECO:0000313" key="5">
    <source>
        <dbReference type="EMBL" id="MBQ0960918.1"/>
    </source>
</evidence>
<comment type="similarity">
    <text evidence="2">Belongs to the hyi family.</text>
</comment>
<protein>
    <submittedName>
        <fullName evidence="5">TIM barrel protein</fullName>
    </submittedName>
</protein>
<evidence type="ECO:0000259" key="4">
    <source>
        <dbReference type="Pfam" id="PF01261"/>
    </source>
</evidence>
<evidence type="ECO:0000256" key="3">
    <source>
        <dbReference type="PIRSR" id="PIRSR006241-50"/>
    </source>
</evidence>
<gene>
    <name evidence="5" type="ORF">KAK06_18325</name>
</gene>
<evidence type="ECO:0000256" key="1">
    <source>
        <dbReference type="ARBA" id="ARBA00023235"/>
    </source>
</evidence>
<keyword evidence="1 2" id="KW-0413">Isomerase</keyword>
<feature type="active site" description="Proton donor/acceptor" evidence="3">
    <location>
        <position position="145"/>
    </location>
</feature>
<dbReference type="GO" id="GO:0016853">
    <property type="term" value="F:isomerase activity"/>
    <property type="evidence" value="ECO:0007669"/>
    <property type="project" value="UniProtKB-KW"/>
</dbReference>
<dbReference type="Pfam" id="PF01261">
    <property type="entry name" value="AP_endonuc_2"/>
    <property type="match status" value="1"/>
</dbReference>
<organism evidence="5 6">
    <name type="scientific">Ideonella aquatica</name>
    <dbReference type="NCBI Taxonomy" id="2824119"/>
    <lineage>
        <taxon>Bacteria</taxon>
        <taxon>Pseudomonadati</taxon>
        <taxon>Pseudomonadota</taxon>
        <taxon>Betaproteobacteria</taxon>
        <taxon>Burkholderiales</taxon>
        <taxon>Sphaerotilaceae</taxon>
        <taxon>Ideonella</taxon>
    </lineage>
</organism>
<accession>A0A940YIK6</accession>
<sequence>MKLIPCIEMLYKAEHPAFLDRFRAAQADGFDAVDTWLWRDKPIDAMVDVVAETGVQVSSLCADPRASLVQPAEHATVLGAVRDAVPVARRVNSQLKGAGPAARIILASGFSVPGVAEAEQRANIVGVLREAARIAADGGVELLLEPVHMVIGGNLMAVHAVRQGLDIVEAVDHPALRLLADVYHGAVSGETFAQAFADRTELISHVQVADFEGRHEPGTGQLDWSGLLPLLRQRGYTGAIGLEYLPTLPIDQSLALTRRHLGL</sequence>
<dbReference type="Proteomes" id="UP000678374">
    <property type="component" value="Unassembled WGS sequence"/>
</dbReference>